<dbReference type="Pfam" id="PF13624">
    <property type="entry name" value="SurA_N_3"/>
    <property type="match status" value="1"/>
</dbReference>
<evidence type="ECO:0000313" key="4">
    <source>
        <dbReference type="Proteomes" id="UP000267250"/>
    </source>
</evidence>
<evidence type="ECO:0000313" key="3">
    <source>
        <dbReference type="EMBL" id="AZR72620.1"/>
    </source>
</evidence>
<protein>
    <recommendedName>
        <fullName evidence="2">PpiC domain-containing protein</fullName>
    </recommendedName>
</protein>
<evidence type="ECO:0000259" key="2">
    <source>
        <dbReference type="PROSITE" id="PS50198"/>
    </source>
</evidence>
<reference evidence="3 4" key="1">
    <citation type="submission" date="2016-07" db="EMBL/GenBank/DDBJ databases">
        <title>Genome and transcriptome analysis of iron-reducing fermentative bacteria Anoxybacter fermentans.</title>
        <authorList>
            <person name="Zeng X."/>
            <person name="Shao Z."/>
        </authorList>
    </citation>
    <scope>NUCLEOTIDE SEQUENCE [LARGE SCALE GENOMIC DNA]</scope>
    <source>
        <strain evidence="3 4">DY22613</strain>
    </source>
</reference>
<dbReference type="SUPFAM" id="SSF109998">
    <property type="entry name" value="Triger factor/SurA peptide-binding domain-like"/>
    <property type="match status" value="1"/>
</dbReference>
<dbReference type="Gene3D" id="1.10.4030.10">
    <property type="entry name" value="Porin chaperone SurA, peptide-binding domain"/>
    <property type="match status" value="1"/>
</dbReference>
<dbReference type="Gene3D" id="3.10.50.40">
    <property type="match status" value="1"/>
</dbReference>
<dbReference type="InterPro" id="IPR050245">
    <property type="entry name" value="PrsA_foldase"/>
</dbReference>
<dbReference type="Pfam" id="PF13616">
    <property type="entry name" value="Rotamase_3"/>
    <property type="match status" value="1"/>
</dbReference>
<dbReference type="GO" id="GO:0003755">
    <property type="term" value="F:peptidyl-prolyl cis-trans isomerase activity"/>
    <property type="evidence" value="ECO:0007669"/>
    <property type="project" value="UniProtKB-KW"/>
</dbReference>
<dbReference type="Proteomes" id="UP000267250">
    <property type="component" value="Chromosome"/>
</dbReference>
<dbReference type="InterPro" id="IPR000297">
    <property type="entry name" value="PPIase_PpiC"/>
</dbReference>
<keyword evidence="1" id="KW-0697">Rotamase</keyword>
<dbReference type="KEGG" id="aft:BBF96_03990"/>
<proteinExistence type="predicted"/>
<dbReference type="InterPro" id="IPR046357">
    <property type="entry name" value="PPIase_dom_sf"/>
</dbReference>
<name>A0A3S9SWL2_9FIRM</name>
<dbReference type="RefSeq" id="WP_127015949.1">
    <property type="nucleotide sequence ID" value="NZ_CP016379.1"/>
</dbReference>
<keyword evidence="1" id="KW-0413">Isomerase</keyword>
<organism evidence="3 4">
    <name type="scientific">Anoxybacter fermentans</name>
    <dbReference type="NCBI Taxonomy" id="1323375"/>
    <lineage>
        <taxon>Bacteria</taxon>
        <taxon>Bacillati</taxon>
        <taxon>Bacillota</taxon>
        <taxon>Clostridia</taxon>
        <taxon>Halanaerobiales</taxon>
        <taxon>Anoxybacter</taxon>
    </lineage>
</organism>
<dbReference type="PROSITE" id="PS01096">
    <property type="entry name" value="PPIC_PPIASE_1"/>
    <property type="match status" value="1"/>
</dbReference>
<dbReference type="EMBL" id="CP016379">
    <property type="protein sequence ID" value="AZR72620.1"/>
    <property type="molecule type" value="Genomic_DNA"/>
</dbReference>
<evidence type="ECO:0000256" key="1">
    <source>
        <dbReference type="PROSITE-ProRule" id="PRU00278"/>
    </source>
</evidence>
<feature type="domain" description="PpiC" evidence="2">
    <location>
        <begin position="183"/>
        <end position="272"/>
    </location>
</feature>
<keyword evidence="4" id="KW-1185">Reference proteome</keyword>
<dbReference type="AlphaFoldDB" id="A0A3S9SWL2"/>
<accession>A0A3S9SWL2</accession>
<gene>
    <name evidence="3" type="ORF">BBF96_03990</name>
</gene>
<dbReference type="SUPFAM" id="SSF54534">
    <property type="entry name" value="FKBP-like"/>
    <property type="match status" value="1"/>
</dbReference>
<dbReference type="PROSITE" id="PS50198">
    <property type="entry name" value="PPIC_PPIASE_2"/>
    <property type="match status" value="1"/>
</dbReference>
<dbReference type="InterPro" id="IPR027304">
    <property type="entry name" value="Trigger_fact/SurA_dom_sf"/>
</dbReference>
<dbReference type="OrthoDB" id="14196at2"/>
<sequence>MCRKGMLILAVVAILISVIGVYGYIKAEDKIPDNALARVNDSYILEDVHARYVERQVKRLQQTYNLDFTGEEHKEQLLNLKRQILEQLIRNEILLQTAFEYGIEITDEEVQAEIDKIKASYPDDETFKKVLEQVKYTLEDLRNDIIIQKSYEKLAERLGQDLTVTEEEMMEYYEKNIRRFTEEEQVRASHILVETKEEALEILDKINNGEDFADLARKYSNCPSSDRGGDLGFFGRGRMVYEFEKAAFSTEVGEITGPVETEFGWHIIKVTDKKEAIVHPYEEVKEEIYETLLIKKKNNAAVALLRQKWEEADIEYYVDYAKPQEITDSNNN</sequence>
<dbReference type="PANTHER" id="PTHR47245">
    <property type="entry name" value="PEPTIDYLPROLYL ISOMERASE"/>
    <property type="match status" value="1"/>
</dbReference>
<dbReference type="PANTHER" id="PTHR47245:SF2">
    <property type="entry name" value="PEPTIDYL-PROLYL CIS-TRANS ISOMERASE HP_0175-RELATED"/>
    <property type="match status" value="1"/>
</dbReference>
<dbReference type="InterPro" id="IPR023058">
    <property type="entry name" value="PPIase_PpiC_CS"/>
</dbReference>